<protein>
    <submittedName>
        <fullName evidence="1">Uncharacterized protein</fullName>
    </submittedName>
</protein>
<dbReference type="Proteomes" id="UP001642520">
    <property type="component" value="Unassembled WGS sequence"/>
</dbReference>
<organism evidence="1 2">
    <name type="scientific">Xylocopa violacea</name>
    <name type="common">Violet carpenter bee</name>
    <name type="synonym">Apis violacea</name>
    <dbReference type="NCBI Taxonomy" id="135666"/>
    <lineage>
        <taxon>Eukaryota</taxon>
        <taxon>Metazoa</taxon>
        <taxon>Ecdysozoa</taxon>
        <taxon>Arthropoda</taxon>
        <taxon>Hexapoda</taxon>
        <taxon>Insecta</taxon>
        <taxon>Pterygota</taxon>
        <taxon>Neoptera</taxon>
        <taxon>Endopterygota</taxon>
        <taxon>Hymenoptera</taxon>
        <taxon>Apocrita</taxon>
        <taxon>Aculeata</taxon>
        <taxon>Apoidea</taxon>
        <taxon>Anthophila</taxon>
        <taxon>Apidae</taxon>
        <taxon>Xylocopa</taxon>
        <taxon>Xylocopa</taxon>
    </lineage>
</organism>
<evidence type="ECO:0000313" key="2">
    <source>
        <dbReference type="Proteomes" id="UP001642520"/>
    </source>
</evidence>
<comment type="caution">
    <text evidence="1">The sequence shown here is derived from an EMBL/GenBank/DDBJ whole genome shotgun (WGS) entry which is preliminary data.</text>
</comment>
<dbReference type="EMBL" id="CAXAJV020001300">
    <property type="protein sequence ID" value="CAL7951166.1"/>
    <property type="molecule type" value="Genomic_DNA"/>
</dbReference>
<accession>A0ABP1PGF2</accession>
<evidence type="ECO:0000313" key="1">
    <source>
        <dbReference type="EMBL" id="CAL7951166.1"/>
    </source>
</evidence>
<reference evidence="1 2" key="1">
    <citation type="submission" date="2024-08" db="EMBL/GenBank/DDBJ databases">
        <authorList>
            <person name="Will J Nash"/>
            <person name="Angela Man"/>
            <person name="Seanna McTaggart"/>
            <person name="Kendall Baker"/>
            <person name="Tom Barker"/>
            <person name="Leah Catchpole"/>
            <person name="Alex Durrant"/>
            <person name="Karim Gharbi"/>
            <person name="Naomi Irish"/>
            <person name="Gemy Kaithakottil"/>
            <person name="Debby Ku"/>
            <person name="Aaliyah Providence"/>
            <person name="Felix Shaw"/>
            <person name="David Swarbreck"/>
            <person name="Chris Watkins"/>
            <person name="Ann M. McCartney"/>
            <person name="Giulio Formenti"/>
            <person name="Alice Mouton"/>
            <person name="Noel Vella"/>
            <person name="Bjorn M von Reumont"/>
            <person name="Adriana Vella"/>
            <person name="Wilfried Haerty"/>
        </authorList>
    </citation>
    <scope>NUCLEOTIDE SEQUENCE [LARGE SCALE GENOMIC DNA]</scope>
</reference>
<name>A0ABP1PGF2_XYLVO</name>
<proteinExistence type="predicted"/>
<sequence length="266" mass="30821">MHRCVYKIVHVQRVKWSGVPRNYNEREHRMKSFQVYGENGQICTALTILEIVFDPAPAPEASFVRRTSIHYIYVCRCISNGLYCSAEANNGHIRDTVALCFPRKMETRAKSIALVPSNFLCSFRMRLPRICTRKNCKTTHRRGRDGKPQHECTRRSQRCFIAFILCQPWCTHIYIPREKKAVRLTNAIAAKLMGRVRSCARVYFRLFCLRSSAPHFSSHCIIYSLSVLVPSISILDTCMYVSISVCAEFLLCTSDVFIFFSRLTYY</sequence>
<keyword evidence="2" id="KW-1185">Reference proteome</keyword>
<gene>
    <name evidence="1" type="ORF">XYLVIOL_LOCUS10397</name>
</gene>